<dbReference type="Pfam" id="PF00648">
    <property type="entry name" value="Peptidase_C2"/>
    <property type="match status" value="1"/>
</dbReference>
<evidence type="ECO:0000313" key="7">
    <source>
        <dbReference type="EMBL" id="KIL55881.1"/>
    </source>
</evidence>
<evidence type="ECO:0000256" key="1">
    <source>
        <dbReference type="ARBA" id="ARBA00010193"/>
    </source>
</evidence>
<proteinExistence type="inferred from homology"/>
<dbReference type="InterPro" id="IPR036181">
    <property type="entry name" value="MIT_dom_sf"/>
</dbReference>
<accession>A0A0C2WGV8</accession>
<dbReference type="InterPro" id="IPR036213">
    <property type="entry name" value="Calpain_III_sf"/>
</dbReference>
<dbReference type="InParanoid" id="A0A0C2WGV8"/>
<dbReference type="Proteomes" id="UP000054549">
    <property type="component" value="Unassembled WGS sequence"/>
</dbReference>
<dbReference type="STRING" id="946122.A0A0C2WGV8"/>
<evidence type="ECO:0000256" key="5">
    <source>
        <dbReference type="PROSITE-ProRule" id="PRU00239"/>
    </source>
</evidence>
<comment type="caution">
    <text evidence="5">Lacks conserved residue(s) required for the propagation of feature annotation.</text>
</comment>
<dbReference type="SUPFAM" id="SSF49758">
    <property type="entry name" value="Calpain large subunit, middle domain (domain III)"/>
    <property type="match status" value="2"/>
</dbReference>
<reference evidence="7 8" key="1">
    <citation type="submission" date="2014-04" db="EMBL/GenBank/DDBJ databases">
        <title>Evolutionary Origins and Diversification of the Mycorrhizal Mutualists.</title>
        <authorList>
            <consortium name="DOE Joint Genome Institute"/>
            <consortium name="Mycorrhizal Genomics Consortium"/>
            <person name="Kohler A."/>
            <person name="Kuo A."/>
            <person name="Nagy L.G."/>
            <person name="Floudas D."/>
            <person name="Copeland A."/>
            <person name="Barry K.W."/>
            <person name="Cichocki N."/>
            <person name="Veneault-Fourrey C."/>
            <person name="LaButti K."/>
            <person name="Lindquist E.A."/>
            <person name="Lipzen A."/>
            <person name="Lundell T."/>
            <person name="Morin E."/>
            <person name="Murat C."/>
            <person name="Riley R."/>
            <person name="Ohm R."/>
            <person name="Sun H."/>
            <person name="Tunlid A."/>
            <person name="Henrissat B."/>
            <person name="Grigoriev I.V."/>
            <person name="Hibbett D.S."/>
            <person name="Martin F."/>
        </authorList>
    </citation>
    <scope>NUCLEOTIDE SEQUENCE [LARGE SCALE GENOMIC DNA]</scope>
    <source>
        <strain evidence="7 8">Koide BX008</strain>
    </source>
</reference>
<dbReference type="Gene3D" id="2.60.120.380">
    <property type="match status" value="2"/>
</dbReference>
<name>A0A0C2WGV8_AMAMK</name>
<gene>
    <name evidence="7" type="ORF">M378DRAFT_90149</name>
</gene>
<dbReference type="InterPro" id="IPR022683">
    <property type="entry name" value="Calpain_III"/>
</dbReference>
<dbReference type="PROSITE" id="PS50203">
    <property type="entry name" value="CALPAIN_CAT"/>
    <property type="match status" value="1"/>
</dbReference>
<dbReference type="AlphaFoldDB" id="A0A0C2WGV8"/>
<dbReference type="SUPFAM" id="SSF116846">
    <property type="entry name" value="MIT domain"/>
    <property type="match status" value="1"/>
</dbReference>
<feature type="domain" description="Calpain catalytic" evidence="6">
    <location>
        <begin position="187"/>
        <end position="471"/>
    </location>
</feature>
<evidence type="ECO:0000259" key="6">
    <source>
        <dbReference type="PROSITE" id="PS50203"/>
    </source>
</evidence>
<keyword evidence="4" id="KW-0788">Thiol protease</keyword>
<keyword evidence="2" id="KW-0645">Protease</keyword>
<dbReference type="GO" id="GO:0004198">
    <property type="term" value="F:calcium-dependent cysteine-type endopeptidase activity"/>
    <property type="evidence" value="ECO:0007669"/>
    <property type="project" value="InterPro"/>
</dbReference>
<sequence>MSKISNEARESEVCVPFSYLSGYLITYSWHVFVTGCQTTYRKATQAELAKNYDSAFRLYIKSAEGYLHLSRSVPGASEPQKNKWKEAADKALGRAEKIKSVADRQREANAASGSTPAAVDYSIRLTPVTVNPFSPHEQFLVLTRGEKVDGRVYPPWDDVVQPDECVVKSHVDAQPPFSAEQLRQDPEWRRPSVESVVTSARQILPEEILQNIVTDCSLCASLIVCLEHGKRFKSHAKHGRYHVRMLFNGTWRRVIIDDRLPYSRTSNTLLCMSVRPLKHETTRQVIWPSLIEKAYMKLMGGYEFPGSFVLYLLIRESALAGWIPESLNTKSPSFEREKTWTRLLKGFLSGQCVITFGTGSGRHCSWHEIKLLPEHCYAVVDVAEDGGGPVVTILNSLAQDVVEEFSRLMRVPWSDAISTFDEVCISWNPDIWPKNLKFHGLWKRGGEEEQSSTTRLSLLFSDVSPDNYIWILLTRHFSDVKRSSDFISLRAELEDVSVPVSNSVAQQTLTEKGTFTNCNHVLAKVRVSSSSGVLCITACYDGDASDVGYTIDVYASQRGSSFSWDENVSSLLYKEKIQGAFTTKNSGGNGTYPTFMLNPQYHLRIHPPRTGSRLLSVPNPSRQKVKTSIVLKTERNIPVNISLAWSQGERLFVLSEEELVASSGPYSYGLSTITNDIMPGDYSLIISPFEPHHLGSFSCSVSSSAPFDLRPIPQEGAGLYRKVVKGAWYETVETAGGSPSFDKYASNPIYLIESPSQFNLKVRLQLTEPLTTPSLNVTIYPASSSVVTGEQFKQKYIATSGPYDDAICGVATPQVSLSAGKYWVVPSTYLPGVKAEFSLVVYASVRDVVVMRGSERI</sequence>
<dbReference type="PANTHER" id="PTHR46143:SF1">
    <property type="entry name" value="CALPAIN-7"/>
    <property type="match status" value="1"/>
</dbReference>
<evidence type="ECO:0000313" key="8">
    <source>
        <dbReference type="Proteomes" id="UP000054549"/>
    </source>
</evidence>
<evidence type="ECO:0000256" key="4">
    <source>
        <dbReference type="ARBA" id="ARBA00022807"/>
    </source>
</evidence>
<dbReference type="SMART" id="SM00230">
    <property type="entry name" value="CysPc"/>
    <property type="match status" value="1"/>
</dbReference>
<evidence type="ECO:0000256" key="2">
    <source>
        <dbReference type="ARBA" id="ARBA00022670"/>
    </source>
</evidence>
<dbReference type="PANTHER" id="PTHR46143">
    <property type="entry name" value="CALPAIN-7"/>
    <property type="match status" value="1"/>
</dbReference>
<dbReference type="SMART" id="SM00720">
    <property type="entry name" value="calpain_III"/>
    <property type="match status" value="2"/>
</dbReference>
<dbReference type="InterPro" id="IPR038765">
    <property type="entry name" value="Papain-like_cys_pep_sf"/>
</dbReference>
<protein>
    <recommendedName>
        <fullName evidence="6">Calpain catalytic domain-containing protein</fullName>
    </recommendedName>
</protein>
<dbReference type="InterPro" id="IPR001300">
    <property type="entry name" value="Peptidase_C2_calpain_cat"/>
</dbReference>
<comment type="similarity">
    <text evidence="1">Belongs to the peptidase C2 family. PalB/RIM13 subfamily.</text>
</comment>
<evidence type="ECO:0000256" key="3">
    <source>
        <dbReference type="ARBA" id="ARBA00022801"/>
    </source>
</evidence>
<dbReference type="OrthoDB" id="167576at2759"/>
<keyword evidence="8" id="KW-1185">Reference proteome</keyword>
<dbReference type="InterPro" id="IPR051297">
    <property type="entry name" value="PalB/RIM13"/>
</dbReference>
<dbReference type="SUPFAM" id="SSF54001">
    <property type="entry name" value="Cysteine proteinases"/>
    <property type="match status" value="1"/>
</dbReference>
<dbReference type="HOGENOM" id="CLU_006770_0_0_1"/>
<keyword evidence="3" id="KW-0378">Hydrolase</keyword>
<dbReference type="EMBL" id="KN818464">
    <property type="protein sequence ID" value="KIL55881.1"/>
    <property type="molecule type" value="Genomic_DNA"/>
</dbReference>
<dbReference type="GO" id="GO:0006508">
    <property type="term" value="P:proteolysis"/>
    <property type="evidence" value="ECO:0007669"/>
    <property type="project" value="UniProtKB-KW"/>
</dbReference>
<organism evidence="7 8">
    <name type="scientific">Amanita muscaria (strain Koide BX008)</name>
    <dbReference type="NCBI Taxonomy" id="946122"/>
    <lineage>
        <taxon>Eukaryota</taxon>
        <taxon>Fungi</taxon>
        <taxon>Dikarya</taxon>
        <taxon>Basidiomycota</taxon>
        <taxon>Agaricomycotina</taxon>
        <taxon>Agaricomycetes</taxon>
        <taxon>Agaricomycetidae</taxon>
        <taxon>Agaricales</taxon>
        <taxon>Pluteineae</taxon>
        <taxon>Amanitaceae</taxon>
        <taxon>Amanita</taxon>
    </lineage>
</organism>
<dbReference type="Gene3D" id="1.20.58.80">
    <property type="entry name" value="Phosphotransferase system, lactose/cellobiose-type IIA subunit"/>
    <property type="match status" value="1"/>
</dbReference>